<keyword evidence="3" id="KW-0812">Transmembrane</keyword>
<protein>
    <submittedName>
        <fullName evidence="4">Uncharacterized protein</fullName>
    </submittedName>
</protein>
<feature type="transmembrane region" description="Helical" evidence="3">
    <location>
        <begin position="556"/>
        <end position="576"/>
    </location>
</feature>
<feature type="compositionally biased region" description="Low complexity" evidence="2">
    <location>
        <begin position="96"/>
        <end position="116"/>
    </location>
</feature>
<reference evidence="4 5" key="1">
    <citation type="submission" date="2017-03" db="EMBL/GenBank/DDBJ databases">
        <title>WGS assembly of Porphyra umbilicalis.</title>
        <authorList>
            <person name="Brawley S.H."/>
            <person name="Blouin N.A."/>
            <person name="Ficko-Blean E."/>
            <person name="Wheeler G.L."/>
            <person name="Lohr M."/>
            <person name="Goodson H.V."/>
            <person name="Jenkins J.W."/>
            <person name="Blaby-Haas C.E."/>
            <person name="Helliwell K.E."/>
            <person name="Chan C."/>
            <person name="Marriage T."/>
            <person name="Bhattacharya D."/>
            <person name="Klein A.S."/>
            <person name="Badis Y."/>
            <person name="Brodie J."/>
            <person name="Cao Y."/>
            <person name="Collen J."/>
            <person name="Dittami S.M."/>
            <person name="Gachon C.M."/>
            <person name="Green B.R."/>
            <person name="Karpowicz S."/>
            <person name="Kim J.W."/>
            <person name="Kudahl U."/>
            <person name="Lin S."/>
            <person name="Michel G."/>
            <person name="Mittag M."/>
            <person name="Olson B.J."/>
            <person name="Pangilinan J."/>
            <person name="Peng Y."/>
            <person name="Qiu H."/>
            <person name="Shu S."/>
            <person name="Singer J.T."/>
            <person name="Smith A.G."/>
            <person name="Sprecher B.N."/>
            <person name="Wagner V."/>
            <person name="Wang W."/>
            <person name="Wang Z.-Y."/>
            <person name="Yan J."/>
            <person name="Yarish C."/>
            <person name="Zoeuner-Riek S."/>
            <person name="Zhuang Y."/>
            <person name="Zou Y."/>
            <person name="Lindquist E.A."/>
            <person name="Grimwood J."/>
            <person name="Barry K."/>
            <person name="Rokhsar D.S."/>
            <person name="Schmutz J."/>
            <person name="Stiller J.W."/>
            <person name="Grossman A.R."/>
            <person name="Prochnik S.E."/>
        </authorList>
    </citation>
    <scope>NUCLEOTIDE SEQUENCE [LARGE SCALE GENOMIC DNA]</scope>
    <source>
        <strain evidence="4">4086291</strain>
    </source>
</reference>
<sequence>MDGSDIVPGRQTPPADVGAGAPRRASTGGAASDAWGTAGPATNADAAPFPSADTRDAPLVDRRSPVPGLPTSAFDGERPAAGDGLWGGRSRRRSTSRVSARRAAQGRAAPAAGADIADGAATDDTATTAGADAVADADAATAVTAAAAADPADAGALLKQPSGGRKGNVRRFCAAFLIPVNDPNEHFAAAYGKRARGNGDAAGGDGAGADGGGAGAAAAGALDMASAAATASGRWAFNPASMTFEVAGGRSPTWASRPGGGGASAAPRSAGVTTKSLASRYLAELGDMDVAMARKAPGGGGGGGGGSLGGGAPATDAGAGVGAGAGAAAAAAAAAAAVATPLRTRVAVAADVFFGDTSPFFAPVTMEQVGASVLLPVWALLVWRVALCVATVATLVHRLVRRDATMLSVSALLLPFQATAWLWLTLCGLWMLRHGWSFIAREPLSRVAPIAMGYQMVIVHSCTMVVFHAIMQGAFRDPDWYIGTSAVRPPPLFPLPVLTLYATTGALLVDLLLGSVPVHLPYAWLSMGAASLYTLTVSVARHGTAVPAGGPPRLTVGWSGIVVTLAAGVATVALFCMHRAVHVGVKARLETARLRRQRAELQARMAAAEAEAAAEAAEATASAAAVAGGGAADRLLRRMQTAALLDTKDDIFEEDD</sequence>
<dbReference type="Proteomes" id="UP000218209">
    <property type="component" value="Unassembled WGS sequence"/>
</dbReference>
<feature type="transmembrane region" description="Helical" evidence="3">
    <location>
        <begin position="377"/>
        <end position="400"/>
    </location>
</feature>
<feature type="coiled-coil region" evidence="1">
    <location>
        <begin position="589"/>
        <end position="618"/>
    </location>
</feature>
<evidence type="ECO:0000313" key="4">
    <source>
        <dbReference type="EMBL" id="OSX73210.1"/>
    </source>
</evidence>
<name>A0A1X6NXF2_PORUM</name>
<dbReference type="AlphaFoldDB" id="A0A1X6NXF2"/>
<evidence type="ECO:0000256" key="1">
    <source>
        <dbReference type="SAM" id="Coils"/>
    </source>
</evidence>
<organism evidence="4 5">
    <name type="scientific">Porphyra umbilicalis</name>
    <name type="common">Purple laver</name>
    <name type="synonym">Red alga</name>
    <dbReference type="NCBI Taxonomy" id="2786"/>
    <lineage>
        <taxon>Eukaryota</taxon>
        <taxon>Rhodophyta</taxon>
        <taxon>Bangiophyceae</taxon>
        <taxon>Bangiales</taxon>
        <taxon>Bangiaceae</taxon>
        <taxon>Porphyra</taxon>
    </lineage>
</organism>
<feature type="compositionally biased region" description="Basic and acidic residues" evidence="2">
    <location>
        <begin position="53"/>
        <end position="64"/>
    </location>
</feature>
<keyword evidence="3" id="KW-0472">Membrane</keyword>
<evidence type="ECO:0000256" key="2">
    <source>
        <dbReference type="SAM" id="MobiDB-lite"/>
    </source>
</evidence>
<evidence type="ECO:0000256" key="3">
    <source>
        <dbReference type="SAM" id="Phobius"/>
    </source>
</evidence>
<gene>
    <name evidence="4" type="ORF">BU14_0368s0010</name>
</gene>
<feature type="region of interest" description="Disordered" evidence="2">
    <location>
        <begin position="251"/>
        <end position="271"/>
    </location>
</feature>
<feature type="region of interest" description="Disordered" evidence="2">
    <location>
        <begin position="1"/>
        <end position="116"/>
    </location>
</feature>
<keyword evidence="3" id="KW-1133">Transmembrane helix</keyword>
<evidence type="ECO:0000313" key="5">
    <source>
        <dbReference type="Proteomes" id="UP000218209"/>
    </source>
</evidence>
<feature type="transmembrane region" description="Helical" evidence="3">
    <location>
        <begin position="412"/>
        <end position="432"/>
    </location>
</feature>
<dbReference type="EMBL" id="KV919011">
    <property type="protein sequence ID" value="OSX73210.1"/>
    <property type="molecule type" value="Genomic_DNA"/>
</dbReference>
<proteinExistence type="predicted"/>
<keyword evidence="1" id="KW-0175">Coiled coil</keyword>
<keyword evidence="5" id="KW-1185">Reference proteome</keyword>
<accession>A0A1X6NXF2</accession>
<feature type="transmembrane region" description="Helical" evidence="3">
    <location>
        <begin position="452"/>
        <end position="471"/>
    </location>
</feature>
<feature type="transmembrane region" description="Helical" evidence="3">
    <location>
        <begin position="492"/>
        <end position="513"/>
    </location>
</feature>